<comment type="subcellular location">
    <subcellularLocation>
        <location evidence="1">Membrane</location>
        <topology evidence="1">Single-pass type IV membrane protein</topology>
    </subcellularLocation>
</comment>
<dbReference type="Proteomes" id="UP001438707">
    <property type="component" value="Unassembled WGS sequence"/>
</dbReference>
<dbReference type="SMART" id="SM00397">
    <property type="entry name" value="t_SNARE"/>
    <property type="match status" value="1"/>
</dbReference>
<dbReference type="PROSITE" id="PS50192">
    <property type="entry name" value="T_SNARE"/>
    <property type="match status" value="1"/>
</dbReference>
<dbReference type="InterPro" id="IPR044766">
    <property type="entry name" value="NPSN/SNAP25-like_N_SNARE"/>
</dbReference>
<organism evidence="9 10">
    <name type="scientific">Apatococcus lobatus</name>
    <dbReference type="NCBI Taxonomy" id="904363"/>
    <lineage>
        <taxon>Eukaryota</taxon>
        <taxon>Viridiplantae</taxon>
        <taxon>Chlorophyta</taxon>
        <taxon>core chlorophytes</taxon>
        <taxon>Trebouxiophyceae</taxon>
        <taxon>Chlorellales</taxon>
        <taxon>Chlorellaceae</taxon>
        <taxon>Apatococcus</taxon>
    </lineage>
</organism>
<dbReference type="GO" id="GO:0015031">
    <property type="term" value="P:protein transport"/>
    <property type="evidence" value="ECO:0007669"/>
    <property type="project" value="UniProtKB-KW"/>
</dbReference>
<name>A0AAW1RMQ0_9CHLO</name>
<dbReference type="GO" id="GO:0005789">
    <property type="term" value="C:endoplasmic reticulum membrane"/>
    <property type="evidence" value="ECO:0007669"/>
    <property type="project" value="TreeGrafter"/>
</dbReference>
<keyword evidence="3 7" id="KW-0812">Transmembrane</keyword>
<proteinExistence type="predicted"/>
<dbReference type="GO" id="GO:0006906">
    <property type="term" value="P:vesicle fusion"/>
    <property type="evidence" value="ECO:0007669"/>
    <property type="project" value="TreeGrafter"/>
</dbReference>
<feature type="transmembrane region" description="Helical" evidence="7">
    <location>
        <begin position="201"/>
        <end position="219"/>
    </location>
</feature>
<accession>A0AAW1RMQ0</accession>
<evidence type="ECO:0000256" key="7">
    <source>
        <dbReference type="SAM" id="Phobius"/>
    </source>
</evidence>
<dbReference type="GO" id="GO:0031201">
    <property type="term" value="C:SNARE complex"/>
    <property type="evidence" value="ECO:0007669"/>
    <property type="project" value="InterPro"/>
</dbReference>
<keyword evidence="4" id="KW-0653">Protein transport</keyword>
<keyword evidence="5 7" id="KW-1133">Transmembrane helix</keyword>
<keyword evidence="2" id="KW-0813">Transport</keyword>
<evidence type="ECO:0000313" key="10">
    <source>
        <dbReference type="Proteomes" id="UP001438707"/>
    </source>
</evidence>
<gene>
    <name evidence="9" type="ORF">WJX74_010475</name>
</gene>
<dbReference type="PANTHER" id="PTHR21230">
    <property type="entry name" value="VESICLE TRANSPORT V-SNARE PROTEIN VTI1-RELATED"/>
    <property type="match status" value="1"/>
</dbReference>
<evidence type="ECO:0000256" key="4">
    <source>
        <dbReference type="ARBA" id="ARBA00022927"/>
    </source>
</evidence>
<dbReference type="InterPro" id="IPR000727">
    <property type="entry name" value="T_SNARE_dom"/>
</dbReference>
<dbReference type="SUPFAM" id="SSF58038">
    <property type="entry name" value="SNARE fusion complex"/>
    <property type="match status" value="1"/>
</dbReference>
<dbReference type="AlphaFoldDB" id="A0AAW1RMQ0"/>
<feature type="domain" description="T-SNARE coiled-coil homology" evidence="8">
    <location>
        <begin position="130"/>
        <end position="192"/>
    </location>
</feature>
<sequence>MSGVQKYDQEKQLESIFEEIKAGFKKYDGLGNGDKQTALLKELTNKMQECKNLIKEYEREARTDGLAPQVLADRKKQMVQELNTYIGLKKHRQDEIAAKAELIGTSGRKGALPEKSREDTGTVELMAQGKATIKDTDDALIRAQKIVEDTIQIGTQTAETLHGQTKQMERVLNDLDEIHFTMKKASKVIRDLTRGIATDKFIMFLFMMMVVGVIVAIVLKIAKVGAKKKTTTTSPSPSPSPTSGRRLLGYSPDVWYHVAELIDLAS</sequence>
<evidence type="ECO:0000256" key="1">
    <source>
        <dbReference type="ARBA" id="ARBA00004211"/>
    </source>
</evidence>
<protein>
    <recommendedName>
        <fullName evidence="8">t-SNARE coiled-coil homology domain-containing protein</fullName>
    </recommendedName>
</protein>
<dbReference type="GO" id="GO:0000149">
    <property type="term" value="F:SNARE binding"/>
    <property type="evidence" value="ECO:0007669"/>
    <property type="project" value="TreeGrafter"/>
</dbReference>
<dbReference type="Gene3D" id="1.20.5.110">
    <property type="match status" value="1"/>
</dbReference>
<evidence type="ECO:0000256" key="2">
    <source>
        <dbReference type="ARBA" id="ARBA00022448"/>
    </source>
</evidence>
<reference evidence="9 10" key="1">
    <citation type="journal article" date="2024" name="Nat. Commun.">
        <title>Phylogenomics reveals the evolutionary origins of lichenization in chlorophyte algae.</title>
        <authorList>
            <person name="Puginier C."/>
            <person name="Libourel C."/>
            <person name="Otte J."/>
            <person name="Skaloud P."/>
            <person name="Haon M."/>
            <person name="Grisel S."/>
            <person name="Petersen M."/>
            <person name="Berrin J.G."/>
            <person name="Delaux P.M."/>
            <person name="Dal Grande F."/>
            <person name="Keller J."/>
        </authorList>
    </citation>
    <scope>NUCLEOTIDE SEQUENCE [LARGE SCALE GENOMIC DNA]</scope>
    <source>
        <strain evidence="9 10">SAG 2145</strain>
    </source>
</reference>
<dbReference type="Pfam" id="PF12352">
    <property type="entry name" value="V-SNARE_C"/>
    <property type="match status" value="1"/>
</dbReference>
<evidence type="ECO:0000313" key="9">
    <source>
        <dbReference type="EMBL" id="KAK9834785.1"/>
    </source>
</evidence>
<comment type="caution">
    <text evidence="9">The sequence shown here is derived from an EMBL/GenBank/DDBJ whole genome shotgun (WGS) entry which is preliminary data.</text>
</comment>
<evidence type="ECO:0000256" key="3">
    <source>
        <dbReference type="ARBA" id="ARBA00022692"/>
    </source>
</evidence>
<dbReference type="GO" id="GO:0031902">
    <property type="term" value="C:late endosome membrane"/>
    <property type="evidence" value="ECO:0007669"/>
    <property type="project" value="TreeGrafter"/>
</dbReference>
<dbReference type="CDD" id="cd15861">
    <property type="entry name" value="SNARE_SNAP25N_23N_29N_SEC9N"/>
    <property type="match status" value="1"/>
</dbReference>
<dbReference type="PANTHER" id="PTHR21230:SF79">
    <property type="entry name" value="T-SNARE COILED-COIL HOMOLOGY DOMAIN-CONTAINING PROTEIN"/>
    <property type="match status" value="1"/>
</dbReference>
<dbReference type="EMBL" id="JALJOS010000009">
    <property type="protein sequence ID" value="KAK9834785.1"/>
    <property type="molecule type" value="Genomic_DNA"/>
</dbReference>
<keyword evidence="6 7" id="KW-0472">Membrane</keyword>
<evidence type="ECO:0000259" key="8">
    <source>
        <dbReference type="PROSITE" id="PS50192"/>
    </source>
</evidence>
<dbReference type="GO" id="GO:0005794">
    <property type="term" value="C:Golgi apparatus"/>
    <property type="evidence" value="ECO:0007669"/>
    <property type="project" value="TreeGrafter"/>
</dbReference>
<keyword evidence="10" id="KW-1185">Reference proteome</keyword>
<evidence type="ECO:0000256" key="5">
    <source>
        <dbReference type="ARBA" id="ARBA00022989"/>
    </source>
</evidence>
<dbReference type="GO" id="GO:0012507">
    <property type="term" value="C:ER to Golgi transport vesicle membrane"/>
    <property type="evidence" value="ECO:0007669"/>
    <property type="project" value="TreeGrafter"/>
</dbReference>
<evidence type="ECO:0000256" key="6">
    <source>
        <dbReference type="ARBA" id="ARBA00023136"/>
    </source>
</evidence>
<dbReference type="GO" id="GO:0005484">
    <property type="term" value="F:SNAP receptor activity"/>
    <property type="evidence" value="ECO:0007669"/>
    <property type="project" value="InterPro"/>
</dbReference>